<reference evidence="1" key="1">
    <citation type="submission" date="2020-04" db="EMBL/GenBank/DDBJ databases">
        <authorList>
            <person name="Zhang T."/>
        </authorList>
    </citation>
    <scope>NUCLEOTIDE SEQUENCE</scope>
    <source>
        <strain evidence="1">HKST-UBA79</strain>
    </source>
</reference>
<organism evidence="1 2">
    <name type="scientific">candidate division WWE3 bacterium</name>
    <dbReference type="NCBI Taxonomy" id="2053526"/>
    <lineage>
        <taxon>Bacteria</taxon>
        <taxon>Katanobacteria</taxon>
    </lineage>
</organism>
<dbReference type="EMBL" id="JAGQNX010000024">
    <property type="protein sequence ID" value="MCA9308046.1"/>
    <property type="molecule type" value="Genomic_DNA"/>
</dbReference>
<proteinExistence type="predicted"/>
<gene>
    <name evidence="1" type="ORF">KC980_00900</name>
</gene>
<accession>A0A955EAS7</accession>
<evidence type="ECO:0000313" key="1">
    <source>
        <dbReference type="EMBL" id="MCA9308046.1"/>
    </source>
</evidence>
<comment type="caution">
    <text evidence="1">The sequence shown here is derived from an EMBL/GenBank/DDBJ whole genome shotgun (WGS) entry which is preliminary data.</text>
</comment>
<reference evidence="1" key="2">
    <citation type="journal article" date="2021" name="Microbiome">
        <title>Successional dynamics and alternative stable states in a saline activated sludge microbial community over 9 years.</title>
        <authorList>
            <person name="Wang Y."/>
            <person name="Ye J."/>
            <person name="Ju F."/>
            <person name="Liu L."/>
            <person name="Boyd J.A."/>
            <person name="Deng Y."/>
            <person name="Parks D.H."/>
            <person name="Jiang X."/>
            <person name="Yin X."/>
            <person name="Woodcroft B.J."/>
            <person name="Tyson G.W."/>
            <person name="Hugenholtz P."/>
            <person name="Polz M.F."/>
            <person name="Zhang T."/>
        </authorList>
    </citation>
    <scope>NUCLEOTIDE SEQUENCE</scope>
    <source>
        <strain evidence="1">HKST-UBA79</strain>
    </source>
</reference>
<name>A0A955EAS7_UNCKA</name>
<dbReference type="Proteomes" id="UP000740557">
    <property type="component" value="Unassembled WGS sequence"/>
</dbReference>
<protein>
    <submittedName>
        <fullName evidence="1">Uncharacterized protein</fullName>
    </submittedName>
</protein>
<dbReference type="AlphaFoldDB" id="A0A955EAS7"/>
<dbReference type="InterPro" id="IPR017853">
    <property type="entry name" value="GH"/>
</dbReference>
<dbReference type="SUPFAM" id="SSF51445">
    <property type="entry name" value="(Trans)glycosidases"/>
    <property type="match status" value="1"/>
</dbReference>
<evidence type="ECO:0000313" key="2">
    <source>
        <dbReference type="Proteomes" id="UP000740557"/>
    </source>
</evidence>
<feature type="non-terminal residue" evidence="1">
    <location>
        <position position="378"/>
    </location>
</feature>
<sequence length="378" mass="39727">MYIFVAVPNAQAALDAECIGQGVADYMDSVINSASGTRHALFLTPAINMTSPYTNTINGHLTQASSWGKVAGYAGNAYNINGGTISGFVQQTRSVIGNKPLMLTEIGWHEYAVCSSGCPSREQAFANLQREVNAIKRGALGPIIGAALFNGFGTGGGTWKDFDMSADISNLCSGDCGAKSGNLSNPSSYFNSIGVNSAAYFYQGDSFYRDAAGYGMGHVVEITNGDVSSTVQGINRAHAAGIIPVVRFGTASAPPVQFAGLENAPKLGTFIKQVDSQVNGPFYVIAGANEPITECWTTPQCFEGGLEECAGSQQQQAGNVKISGRVTAARNKEAEECRSNGKSCDVSNQPIWGAVAVAYEGDITFETGFMYGQITNKV</sequence>